<evidence type="ECO:0000313" key="4">
    <source>
        <dbReference type="Proteomes" id="UP000031552"/>
    </source>
</evidence>
<dbReference type="Pfam" id="PF04972">
    <property type="entry name" value="BON"/>
    <property type="match status" value="1"/>
</dbReference>
<dbReference type="InterPro" id="IPR007055">
    <property type="entry name" value="BON_dom"/>
</dbReference>
<evidence type="ECO:0000256" key="1">
    <source>
        <dbReference type="SAM" id="Phobius"/>
    </source>
</evidence>
<dbReference type="eggNOG" id="COG2823">
    <property type="taxonomic scope" value="Bacteria"/>
</dbReference>
<feature type="domain" description="BON" evidence="2">
    <location>
        <begin position="98"/>
        <end position="166"/>
    </location>
</feature>
<dbReference type="AlphaFoldDB" id="A0A090DWH9"/>
<comment type="caution">
    <text evidence="3">The sequence shown here is derived from an EMBL/GenBank/DDBJ whole genome shotgun (WGS) entry which is preliminary data.</text>
</comment>
<protein>
    <submittedName>
        <fullName evidence="3">Conserved putative membrane protein</fullName>
    </submittedName>
</protein>
<dbReference type="PANTHER" id="PTHR34606">
    <property type="entry name" value="BON DOMAIN-CONTAINING PROTEIN"/>
    <property type="match status" value="1"/>
</dbReference>
<keyword evidence="1" id="KW-0812">Transmembrane</keyword>
<dbReference type="Gene3D" id="3.30.1340.30">
    <property type="match status" value="1"/>
</dbReference>
<feature type="transmembrane region" description="Helical" evidence="1">
    <location>
        <begin position="50"/>
        <end position="69"/>
    </location>
</feature>
<accession>A0A090DWH9</accession>
<reference evidence="3" key="1">
    <citation type="submission" date="2013-12" db="EMBL/GenBank/DDBJ databases">
        <authorList>
            <person name="Linke B."/>
        </authorList>
    </citation>
    <scope>NUCLEOTIDE SEQUENCE [LARGE SCALE GENOMIC DNA]</scope>
    <source>
        <strain evidence="3">CRIB-18</strain>
    </source>
</reference>
<keyword evidence="1" id="KW-0472">Membrane</keyword>
<reference evidence="3" key="2">
    <citation type="submission" date="2014-09" db="EMBL/GenBank/DDBJ databases">
        <title>Criblamydia sequanensis harbors a mega-plasmid encoding arsenite resistance.</title>
        <authorList>
            <person name="Bertelli C."/>
            <person name="Goesmann A."/>
            <person name="Greub G."/>
        </authorList>
    </citation>
    <scope>NUCLEOTIDE SEQUENCE [LARGE SCALE GENOMIC DNA]</scope>
    <source>
        <strain evidence="3">CRIB-18</strain>
    </source>
</reference>
<dbReference type="EMBL" id="CCEJ010000003">
    <property type="protein sequence ID" value="CDR33229.1"/>
    <property type="molecule type" value="Genomic_DNA"/>
</dbReference>
<dbReference type="RefSeq" id="WP_202593677.1">
    <property type="nucleotide sequence ID" value="NZ_CCEJ010000003.1"/>
</dbReference>
<dbReference type="Proteomes" id="UP000031552">
    <property type="component" value="Unassembled WGS sequence"/>
</dbReference>
<dbReference type="PROSITE" id="PS50914">
    <property type="entry name" value="BON"/>
    <property type="match status" value="1"/>
</dbReference>
<dbReference type="PANTHER" id="PTHR34606:SF15">
    <property type="entry name" value="BON DOMAIN-CONTAINING PROTEIN"/>
    <property type="match status" value="1"/>
</dbReference>
<keyword evidence="1" id="KW-1133">Transmembrane helix</keyword>
<sequence length="166" mass="19243">MLKFNKGDGYSRDVAEDEVRNWNFDRTRTYSTREDESWKTKRASADDNGWLKWLLGLGIPLLLIGGYLIHHNAKEREEVEAGRTYTATEERMITETPEDRLISQSIRNALVENGALATERNIRIETQNGVVTIRGFVTTPQERDQIIRTIRNIRNVRQVNNQLVVK</sequence>
<proteinExistence type="predicted"/>
<gene>
    <name evidence="3" type="ORF">CSEC_0392</name>
</gene>
<organism evidence="3 4">
    <name type="scientific">Candidatus Criblamydia sequanensis CRIB-18</name>
    <dbReference type="NCBI Taxonomy" id="1437425"/>
    <lineage>
        <taxon>Bacteria</taxon>
        <taxon>Pseudomonadati</taxon>
        <taxon>Chlamydiota</taxon>
        <taxon>Chlamydiia</taxon>
        <taxon>Parachlamydiales</taxon>
        <taxon>Candidatus Criblamydiaceae</taxon>
        <taxon>Candidatus Criblamydia</taxon>
    </lineage>
</organism>
<evidence type="ECO:0000259" key="2">
    <source>
        <dbReference type="PROSITE" id="PS50914"/>
    </source>
</evidence>
<keyword evidence="4" id="KW-1185">Reference proteome</keyword>
<dbReference type="STRING" id="1437425.CSEC_0392"/>
<evidence type="ECO:0000313" key="3">
    <source>
        <dbReference type="EMBL" id="CDR33229.1"/>
    </source>
</evidence>
<name>A0A090DWH9_9BACT</name>
<dbReference type="InterPro" id="IPR051686">
    <property type="entry name" value="Lipoprotein_DolP"/>
</dbReference>